<dbReference type="RefSeq" id="WP_042906010.1">
    <property type="nucleotide sequence ID" value="NZ_CP121769.1"/>
</dbReference>
<dbReference type="EMBL" id="CP121769">
    <property type="protein sequence ID" value="WGE09033.1"/>
    <property type="molecule type" value="Genomic_DNA"/>
</dbReference>
<dbReference type="AlphaFoldDB" id="A0AAJ6AAT9"/>
<feature type="region of interest" description="Disordered" evidence="1">
    <location>
        <begin position="191"/>
        <end position="225"/>
    </location>
</feature>
<dbReference type="InterPro" id="IPR037026">
    <property type="entry name" value="Vgr_OB-fold_dom_sf"/>
</dbReference>
<evidence type="ECO:0000313" key="2">
    <source>
        <dbReference type="EMBL" id="WGE09033.1"/>
    </source>
</evidence>
<dbReference type="Gene3D" id="2.40.50.230">
    <property type="entry name" value="Gp5 N-terminal domain"/>
    <property type="match status" value="1"/>
</dbReference>
<protein>
    <submittedName>
        <fullName evidence="2">Gp138 family membrane-puncturing spike protein</fullName>
    </submittedName>
</protein>
<organism evidence="2 3">
    <name type="scientific">Glaesserella parasuis</name>
    <name type="common">Haemophilus parasuis</name>
    <dbReference type="NCBI Taxonomy" id="738"/>
    <lineage>
        <taxon>Bacteria</taxon>
        <taxon>Pseudomonadati</taxon>
        <taxon>Pseudomonadota</taxon>
        <taxon>Gammaproteobacteria</taxon>
        <taxon>Pasteurellales</taxon>
        <taxon>Pasteurellaceae</taxon>
        <taxon>Glaesserella</taxon>
    </lineage>
</organism>
<reference evidence="2" key="1">
    <citation type="submission" date="2023-04" db="EMBL/GenBank/DDBJ databases">
        <title>Molecular characterization of the Integrative and Conjugative elements harboring multidrug-resistance gene from Glaesserella (Haemophilus) parasuis.</title>
        <authorList>
            <person name="Che Y."/>
            <person name="Zhou L."/>
        </authorList>
    </citation>
    <scope>NUCLEOTIDE SEQUENCE</scope>
    <source>
        <strain evidence="2">Z44</strain>
    </source>
</reference>
<dbReference type="Proteomes" id="UP001222296">
    <property type="component" value="Chromosome"/>
</dbReference>
<proteinExistence type="predicted"/>
<name>A0AAJ6AAT9_GLAPU</name>
<gene>
    <name evidence="2" type="ORF">QBL01_07130</name>
</gene>
<feature type="compositionally biased region" description="Polar residues" evidence="1">
    <location>
        <begin position="201"/>
        <end position="217"/>
    </location>
</feature>
<accession>A0AAJ6AAT9</accession>
<sequence>MQNKFGQMTEEQSSGGVGELGFIVSSLINRIQTVTLVQVKAVNATGVAPVGTVDVQPMVAQLDGEGKAHAHGIIHNIPYFRLQGGSNAVVIDPKVGDIGMCGFCSRDISSVKANKAPSTPQSLRKFDYADGLYFGGFLNGIPEQYIFFKDSGIDVVATGEVYIKGSKIKLDAPVETTSSLKVETTITAGGDITDNAKSGGKSMSSMRQSHNNHTHNGGPTPDIKV</sequence>
<evidence type="ECO:0000256" key="1">
    <source>
        <dbReference type="SAM" id="MobiDB-lite"/>
    </source>
</evidence>
<evidence type="ECO:0000313" key="3">
    <source>
        <dbReference type="Proteomes" id="UP001222296"/>
    </source>
</evidence>